<comment type="caution">
    <text evidence="1">The sequence shown here is derived from an EMBL/GenBank/DDBJ whole genome shotgun (WGS) entry which is preliminary data.</text>
</comment>
<accession>A0ABS8TF16</accession>
<evidence type="ECO:0000313" key="1">
    <source>
        <dbReference type="EMBL" id="MCD7469473.1"/>
    </source>
</evidence>
<feature type="non-terminal residue" evidence="1">
    <location>
        <position position="1"/>
    </location>
</feature>
<proteinExistence type="predicted"/>
<name>A0ABS8TF16_DATST</name>
<keyword evidence="2" id="KW-1185">Reference proteome</keyword>
<organism evidence="1 2">
    <name type="scientific">Datura stramonium</name>
    <name type="common">Jimsonweed</name>
    <name type="synonym">Common thornapple</name>
    <dbReference type="NCBI Taxonomy" id="4076"/>
    <lineage>
        <taxon>Eukaryota</taxon>
        <taxon>Viridiplantae</taxon>
        <taxon>Streptophyta</taxon>
        <taxon>Embryophyta</taxon>
        <taxon>Tracheophyta</taxon>
        <taxon>Spermatophyta</taxon>
        <taxon>Magnoliopsida</taxon>
        <taxon>eudicotyledons</taxon>
        <taxon>Gunneridae</taxon>
        <taxon>Pentapetalae</taxon>
        <taxon>asterids</taxon>
        <taxon>lamiids</taxon>
        <taxon>Solanales</taxon>
        <taxon>Solanaceae</taxon>
        <taxon>Solanoideae</taxon>
        <taxon>Datureae</taxon>
        <taxon>Datura</taxon>
    </lineage>
</organism>
<dbReference type="Proteomes" id="UP000823775">
    <property type="component" value="Unassembled WGS sequence"/>
</dbReference>
<protein>
    <submittedName>
        <fullName evidence="1">Uncharacterized protein</fullName>
    </submittedName>
</protein>
<sequence length="95" mass="10139">VQLVVEVKGCLIRGLQYLLNLRHKQAVVFQADIAKIMGASLTRIRTSELQSPRFGVVLDNHPTKESLAVLAGRAIQGSPYPSGLSDATAATPTLA</sequence>
<gene>
    <name evidence="1" type="ORF">HAX54_008527</name>
</gene>
<dbReference type="EMBL" id="JACEIK010001448">
    <property type="protein sequence ID" value="MCD7469473.1"/>
    <property type="molecule type" value="Genomic_DNA"/>
</dbReference>
<evidence type="ECO:0000313" key="2">
    <source>
        <dbReference type="Proteomes" id="UP000823775"/>
    </source>
</evidence>
<reference evidence="1 2" key="1">
    <citation type="journal article" date="2021" name="BMC Genomics">
        <title>Datura genome reveals duplications of psychoactive alkaloid biosynthetic genes and high mutation rate following tissue culture.</title>
        <authorList>
            <person name="Rajewski A."/>
            <person name="Carter-House D."/>
            <person name="Stajich J."/>
            <person name="Litt A."/>
        </authorList>
    </citation>
    <scope>NUCLEOTIDE SEQUENCE [LARGE SCALE GENOMIC DNA]</scope>
    <source>
        <strain evidence="1">AR-01</strain>
    </source>
</reference>